<evidence type="ECO:0000313" key="2">
    <source>
        <dbReference type="Proteomes" id="UP000273898"/>
    </source>
</evidence>
<proteinExistence type="predicted"/>
<dbReference type="EMBL" id="RCCK01000012">
    <property type="protein sequence ID" value="RLJ74656.1"/>
    <property type="molecule type" value="Genomic_DNA"/>
</dbReference>
<organism evidence="1 2">
    <name type="scientific">Pedobacter alluvionis</name>
    <dbReference type="NCBI Taxonomy" id="475253"/>
    <lineage>
        <taxon>Bacteria</taxon>
        <taxon>Pseudomonadati</taxon>
        <taxon>Bacteroidota</taxon>
        <taxon>Sphingobacteriia</taxon>
        <taxon>Sphingobacteriales</taxon>
        <taxon>Sphingobacteriaceae</taxon>
        <taxon>Pedobacter</taxon>
    </lineage>
</organism>
<sequence>MTTFFWSLSLIGTEDLLIERFFTTFRITIKGFLALHAVLPRLPMKNRYRFTAAEWLFLLGQAKRNKPERSESMPALKNSNNKA</sequence>
<comment type="caution">
    <text evidence="1">The sequence shown here is derived from an EMBL/GenBank/DDBJ whole genome shotgun (WGS) entry which is preliminary data.</text>
</comment>
<reference evidence="1 2" key="1">
    <citation type="submission" date="2018-10" db="EMBL/GenBank/DDBJ databases">
        <title>Genomic Encyclopedia of Archaeal and Bacterial Type Strains, Phase II (KMG-II): from individual species to whole genera.</title>
        <authorList>
            <person name="Goeker M."/>
        </authorList>
    </citation>
    <scope>NUCLEOTIDE SEQUENCE [LARGE SCALE GENOMIC DNA]</scope>
    <source>
        <strain evidence="1 2">DSM 19624</strain>
    </source>
</reference>
<gene>
    <name evidence="1" type="ORF">BCL90_2992</name>
</gene>
<dbReference type="AlphaFoldDB" id="A0A497XZ89"/>
<name>A0A497XZ89_9SPHI</name>
<accession>A0A497XZ89</accession>
<evidence type="ECO:0000313" key="1">
    <source>
        <dbReference type="EMBL" id="RLJ74656.1"/>
    </source>
</evidence>
<dbReference type="Proteomes" id="UP000273898">
    <property type="component" value="Unassembled WGS sequence"/>
</dbReference>
<protein>
    <submittedName>
        <fullName evidence="1">Uncharacterized protein</fullName>
    </submittedName>
</protein>